<protein>
    <submittedName>
        <fullName evidence="1">ABC transporter substrate-binding protein</fullName>
    </submittedName>
</protein>
<evidence type="ECO:0000313" key="1">
    <source>
        <dbReference type="EMBL" id="MCJ0742881.1"/>
    </source>
</evidence>
<keyword evidence="2" id="KW-1185">Reference proteome</keyword>
<accession>A0ABS9ZX31</accession>
<gene>
    <name evidence="1" type="ORF">MMF97_09175</name>
</gene>
<dbReference type="CDD" id="cd06268">
    <property type="entry name" value="PBP1_ABC_transporter_LIVBP-like"/>
    <property type="match status" value="1"/>
</dbReference>
<dbReference type="SUPFAM" id="SSF53822">
    <property type="entry name" value="Periplasmic binding protein-like I"/>
    <property type="match status" value="1"/>
</dbReference>
<dbReference type="RefSeq" id="WP_243361743.1">
    <property type="nucleotide sequence ID" value="NZ_JALGBH010000002.1"/>
</dbReference>
<proteinExistence type="predicted"/>
<dbReference type="Gene3D" id="3.40.50.2300">
    <property type="match status" value="2"/>
</dbReference>
<name>A0ABS9ZX31_9SPHI</name>
<sequence>MTLAQNHRLQLNGNKFLIILCCIITLGACSPKVVQKKEPVTVPVVKPEKTVGLNNFTQAEVSILVPFKLNEFNPNTVTKKQFEKFEMPIDFYQGLTYGFDSAANSGLNFKLNVFDTRDNNARLGSLLQDNTIKQSNLIIGPVFPDGLKYMTNFSIANDLPVVSPLAASKPSEFNNPNLISIVNDIDQHGIKIAEYIAKHYNTANSIVVLINTQKTLDKQFADPIKETFKKHYPNFLVQEYTSVNIFETKMIKDKKYAVIICSQDVPFVTPSIAKLYKLKTLPNTGYQINLFGHPNWIKQNYSTEQLQSLNAIISSSYFVDYKSTEVVNFVKRYRAKYQVEPTEYAFKGFDIGFYFGKLMVKHGRNYLDFIRKEKYKGLHNDFEFDFDPLYGYYNKSLMLLQYRNLMLNVID</sequence>
<comment type="caution">
    <text evidence="1">The sequence shown here is derived from an EMBL/GenBank/DDBJ whole genome shotgun (WGS) entry which is preliminary data.</text>
</comment>
<evidence type="ECO:0000313" key="2">
    <source>
        <dbReference type="Proteomes" id="UP001165460"/>
    </source>
</evidence>
<organism evidence="1 2">
    <name type="scientific">Pedobacter montanisoli</name>
    <dbReference type="NCBI Taxonomy" id="2923277"/>
    <lineage>
        <taxon>Bacteria</taxon>
        <taxon>Pseudomonadati</taxon>
        <taxon>Bacteroidota</taxon>
        <taxon>Sphingobacteriia</taxon>
        <taxon>Sphingobacteriales</taxon>
        <taxon>Sphingobacteriaceae</taxon>
        <taxon>Pedobacter</taxon>
    </lineage>
</organism>
<reference evidence="1" key="1">
    <citation type="submission" date="2022-03" db="EMBL/GenBank/DDBJ databases">
        <authorList>
            <person name="Woo C.Y."/>
        </authorList>
    </citation>
    <scope>NUCLEOTIDE SEQUENCE</scope>
    <source>
        <strain evidence="1">CYS-01</strain>
    </source>
</reference>
<dbReference type="EMBL" id="JALGBH010000002">
    <property type="protein sequence ID" value="MCJ0742881.1"/>
    <property type="molecule type" value="Genomic_DNA"/>
</dbReference>
<dbReference type="InterPro" id="IPR028082">
    <property type="entry name" value="Peripla_BP_I"/>
</dbReference>
<dbReference type="Proteomes" id="UP001165460">
    <property type="component" value="Unassembled WGS sequence"/>
</dbReference>